<feature type="compositionally biased region" description="Basic and acidic residues" evidence="1">
    <location>
        <begin position="1"/>
        <end position="10"/>
    </location>
</feature>
<organism evidence="2 3">
    <name type="scientific">Halomarina halobia</name>
    <dbReference type="NCBI Taxonomy" id="3033386"/>
    <lineage>
        <taxon>Archaea</taxon>
        <taxon>Methanobacteriati</taxon>
        <taxon>Methanobacteriota</taxon>
        <taxon>Stenosarchaea group</taxon>
        <taxon>Halobacteria</taxon>
        <taxon>Halobacteriales</taxon>
        <taxon>Natronomonadaceae</taxon>
        <taxon>Halomarina</taxon>
    </lineage>
</organism>
<dbReference type="GeneID" id="79317343"/>
<keyword evidence="3" id="KW-1185">Reference proteome</keyword>
<evidence type="ECO:0000256" key="1">
    <source>
        <dbReference type="SAM" id="MobiDB-lite"/>
    </source>
</evidence>
<gene>
    <name evidence="2" type="ORF">ACFQPE_16985</name>
</gene>
<accession>A0ABD6AE40</accession>
<dbReference type="PIRSF" id="PIRSF018505">
    <property type="entry name" value="Prpndl_dhdrts_sm"/>
    <property type="match status" value="1"/>
</dbReference>
<dbReference type="InterPro" id="IPR036091">
    <property type="entry name" value="Prodiol/glycerol_DeHase__sf_su"/>
</dbReference>
<name>A0ABD6AE40_9EURY</name>
<dbReference type="SUPFAM" id="SSF47148">
    <property type="entry name" value="Diol dehydratase, gamma subunit"/>
    <property type="match status" value="1"/>
</dbReference>
<feature type="region of interest" description="Disordered" evidence="1">
    <location>
        <begin position="1"/>
        <end position="26"/>
    </location>
</feature>
<sequence>MTDTNDDHDPTYPLAETPDAVTTPEGVTLSEITLDAVADGSVEGDDIRITPETLEKQAKIAEANGRPQVARNFRRAAELSTVPDDRILEIYNALRPSGAERDELLAIAEELESEYGATINAAHVREAVDIYEKRGLF</sequence>
<dbReference type="Gene3D" id="1.10.1510.20">
    <property type="entry name" value="Propanediol/glycerol dehydratase, small subunit"/>
    <property type="match status" value="1"/>
</dbReference>
<evidence type="ECO:0000313" key="2">
    <source>
        <dbReference type="EMBL" id="MFC7318477.1"/>
    </source>
</evidence>
<dbReference type="AlphaFoldDB" id="A0ABD6AE40"/>
<protein>
    <submittedName>
        <fullName evidence="2">Diol dehydratase small subunit</fullName>
    </submittedName>
</protein>
<proteinExistence type="predicted"/>
<dbReference type="EMBL" id="JBHTBF010000003">
    <property type="protein sequence ID" value="MFC7318477.1"/>
    <property type="molecule type" value="Genomic_DNA"/>
</dbReference>
<evidence type="ECO:0000313" key="3">
    <source>
        <dbReference type="Proteomes" id="UP001596547"/>
    </source>
</evidence>
<dbReference type="Proteomes" id="UP001596547">
    <property type="component" value="Unassembled WGS sequence"/>
</dbReference>
<reference evidence="2 3" key="1">
    <citation type="journal article" date="2019" name="Int. J. Syst. Evol. Microbiol.">
        <title>The Global Catalogue of Microorganisms (GCM) 10K type strain sequencing project: providing services to taxonomists for standard genome sequencing and annotation.</title>
        <authorList>
            <consortium name="The Broad Institute Genomics Platform"/>
            <consortium name="The Broad Institute Genome Sequencing Center for Infectious Disease"/>
            <person name="Wu L."/>
            <person name="Ma J."/>
        </authorList>
    </citation>
    <scope>NUCLEOTIDE SEQUENCE [LARGE SCALE GENOMIC DNA]</scope>
    <source>
        <strain evidence="2 3">PSR21</strain>
    </source>
</reference>
<dbReference type="Pfam" id="PF02287">
    <property type="entry name" value="Dehydratase_SU"/>
    <property type="match status" value="1"/>
</dbReference>
<dbReference type="RefSeq" id="WP_276306681.1">
    <property type="nucleotide sequence ID" value="NZ_CP119993.1"/>
</dbReference>
<dbReference type="InterPro" id="IPR003207">
    <property type="entry name" value="Ppandiol/glycerol_DeHydtase_su"/>
</dbReference>
<comment type="caution">
    <text evidence="2">The sequence shown here is derived from an EMBL/GenBank/DDBJ whole genome shotgun (WGS) entry which is preliminary data.</text>
</comment>